<comment type="function">
    <text evidence="3">Catalyzes the hydroxylation of the N(6)-(4-aminobutyl)-L-lysine intermediate produced by deoxyhypusine synthase/DHPS on a critical lysine of the eukaryotic translation initiation factor 5A/eIF-5A. This is the second step of the post-translational modification of that lysine into an unusual amino acid residue named hypusine. Hypusination is unique to mature eIF-5A factor and is essential for its function.</text>
</comment>
<name>G5J6I2_CROWT</name>
<keyword evidence="2" id="KW-0605">Phycobilisome</keyword>
<dbReference type="RefSeq" id="WP_007305996.1">
    <property type="nucleotide sequence ID" value="NZ_AESD01000456.1"/>
</dbReference>
<protein>
    <submittedName>
        <fullName evidence="4">Phycocyanin alpha phycocyanobilin lyase related protein NblB</fullName>
    </submittedName>
</protein>
<evidence type="ECO:0000313" key="5">
    <source>
        <dbReference type="Proteomes" id="UP000003477"/>
    </source>
</evidence>
<dbReference type="SMART" id="SM00567">
    <property type="entry name" value="EZ_HEAT"/>
    <property type="match status" value="4"/>
</dbReference>
<dbReference type="GO" id="GO:0016829">
    <property type="term" value="F:lyase activity"/>
    <property type="evidence" value="ECO:0007669"/>
    <property type="project" value="UniProtKB-KW"/>
</dbReference>
<sequence>MSITPADVQPLLTSENLGDRLKGVNLLRQLDPAIAFKLIQPLVTDTNERVRYAAVSQLDPLGRQDPEKALSLLRDRMQNDTEIDVKAAAADVIGGLQLTQAYDDLQQLYHQNSDWLLRLSIVATLGELGEPKGIELLEVALQSDNELVRGSAVSSLGELGSKEAIPLLVKLVKDEDWQVRYRLVQALNRLGGEEAQKNLKILAEDSMEQVAKEAKESLA</sequence>
<dbReference type="Gene3D" id="1.25.10.10">
    <property type="entry name" value="Leucine-rich Repeat Variant"/>
    <property type="match status" value="1"/>
</dbReference>
<dbReference type="InterPro" id="IPR011989">
    <property type="entry name" value="ARM-like"/>
</dbReference>
<dbReference type="Pfam" id="PF13646">
    <property type="entry name" value="HEAT_2"/>
    <property type="match status" value="2"/>
</dbReference>
<proteinExistence type="predicted"/>
<evidence type="ECO:0000256" key="1">
    <source>
        <dbReference type="ARBA" id="ARBA00022549"/>
    </source>
</evidence>
<gene>
    <name evidence="4" type="ORF">CWATWH0003_3083</name>
</gene>
<evidence type="ECO:0000256" key="2">
    <source>
        <dbReference type="ARBA" id="ARBA00022738"/>
    </source>
</evidence>
<comment type="caution">
    <text evidence="4">The sequence shown here is derived from an EMBL/GenBank/DDBJ whole genome shotgun (WGS) entry which is preliminary data.</text>
</comment>
<dbReference type="PROSITE" id="PS50077">
    <property type="entry name" value="HEAT_REPEAT"/>
    <property type="match status" value="1"/>
</dbReference>
<dbReference type="NCBIfam" id="NF045915">
    <property type="entry name" value="PhycobilmeDegNblB"/>
    <property type="match status" value="1"/>
</dbReference>
<keyword evidence="4" id="KW-0456">Lyase</keyword>
<organism evidence="4 5">
    <name type="scientific">Crocosphaera watsonii WH 0003</name>
    <dbReference type="NCBI Taxonomy" id="423471"/>
    <lineage>
        <taxon>Bacteria</taxon>
        <taxon>Bacillati</taxon>
        <taxon>Cyanobacteriota</taxon>
        <taxon>Cyanophyceae</taxon>
        <taxon>Oscillatoriophycideae</taxon>
        <taxon>Chroococcales</taxon>
        <taxon>Aphanothecaceae</taxon>
        <taxon>Crocosphaera</taxon>
    </lineage>
</organism>
<dbReference type="InterPro" id="IPR004155">
    <property type="entry name" value="PBS_lyase_HEAT"/>
</dbReference>
<reference evidence="4 5" key="1">
    <citation type="journal article" date="2011" name="Front. Microbiol.">
        <title>Two Strains of Crocosphaera watsonii with Highly Conserved Genomes are Distinguished by Strain-Specific Features.</title>
        <authorList>
            <person name="Bench S.R."/>
            <person name="Ilikchyan I.N."/>
            <person name="Tripp H.J."/>
            <person name="Zehr J.P."/>
        </authorList>
    </citation>
    <scope>NUCLEOTIDE SEQUENCE [LARGE SCALE GENOMIC DNA]</scope>
    <source>
        <strain evidence="4 5">WH 0003</strain>
    </source>
</reference>
<dbReference type="EMBL" id="AESD01000456">
    <property type="protein sequence ID" value="EHJ12197.1"/>
    <property type="molecule type" value="Genomic_DNA"/>
</dbReference>
<dbReference type="InterPro" id="IPR021133">
    <property type="entry name" value="HEAT_type_2"/>
</dbReference>
<accession>G5J6I2</accession>
<dbReference type="PANTHER" id="PTHR12697">
    <property type="entry name" value="PBS LYASE HEAT-LIKE PROTEIN"/>
    <property type="match status" value="1"/>
</dbReference>
<dbReference type="Proteomes" id="UP000003477">
    <property type="component" value="Unassembled WGS sequence"/>
</dbReference>
<dbReference type="PATRIC" id="fig|423471.3.peg.2899"/>
<dbReference type="GO" id="GO:0030089">
    <property type="term" value="C:phycobilisome"/>
    <property type="evidence" value="ECO:0007669"/>
    <property type="project" value="UniProtKB-KW"/>
</dbReference>
<evidence type="ECO:0000313" key="4">
    <source>
        <dbReference type="EMBL" id="EHJ12197.1"/>
    </source>
</evidence>
<keyword evidence="1" id="KW-0042">Antenna complex</keyword>
<dbReference type="InterPro" id="IPR016024">
    <property type="entry name" value="ARM-type_fold"/>
</dbReference>
<dbReference type="GeneID" id="88766672"/>
<dbReference type="SUPFAM" id="SSF48371">
    <property type="entry name" value="ARM repeat"/>
    <property type="match status" value="1"/>
</dbReference>
<dbReference type="PANTHER" id="PTHR12697:SF39">
    <property type="entry name" value="SLR1687 PROTEIN"/>
    <property type="match status" value="1"/>
</dbReference>
<evidence type="ECO:0000256" key="3">
    <source>
        <dbReference type="ARBA" id="ARBA00045876"/>
    </source>
</evidence>
<dbReference type="AlphaFoldDB" id="G5J6I2"/>
<dbReference type="GO" id="GO:0016491">
    <property type="term" value="F:oxidoreductase activity"/>
    <property type="evidence" value="ECO:0007669"/>
    <property type="project" value="TreeGrafter"/>
</dbReference>